<feature type="signal peptide" evidence="6">
    <location>
        <begin position="1"/>
        <end position="21"/>
    </location>
</feature>
<keyword evidence="3" id="KW-0285">Flavoprotein</keyword>
<evidence type="ECO:0000259" key="7">
    <source>
        <dbReference type="PROSITE" id="PS51387"/>
    </source>
</evidence>
<dbReference type="PANTHER" id="PTHR42973:SF39">
    <property type="entry name" value="FAD-BINDING PCMH-TYPE DOMAIN-CONTAINING PROTEIN"/>
    <property type="match status" value="1"/>
</dbReference>
<dbReference type="SUPFAM" id="SSF56176">
    <property type="entry name" value="FAD-binding/transporter-associated domain-like"/>
    <property type="match status" value="1"/>
</dbReference>
<evidence type="ECO:0000256" key="5">
    <source>
        <dbReference type="ARBA" id="ARBA00023002"/>
    </source>
</evidence>
<dbReference type="PROSITE" id="PS51387">
    <property type="entry name" value="FAD_PCMH"/>
    <property type="match status" value="1"/>
</dbReference>
<dbReference type="EMBL" id="LN679110">
    <property type="protein sequence ID" value="CEL52988.1"/>
    <property type="molecule type" value="Genomic_DNA"/>
</dbReference>
<gene>
    <name evidence="8" type="primary">GOOX</name>
    <name evidence="8" type="ORF">RSOLAG1IB_06056</name>
</gene>
<dbReference type="PROSITE" id="PS00862">
    <property type="entry name" value="OX2_COVAL_FAD"/>
    <property type="match status" value="1"/>
</dbReference>
<dbReference type="STRING" id="1108050.A0A0B7F9V8"/>
<dbReference type="GO" id="GO:0016491">
    <property type="term" value="F:oxidoreductase activity"/>
    <property type="evidence" value="ECO:0007669"/>
    <property type="project" value="UniProtKB-KW"/>
</dbReference>
<dbReference type="Gene3D" id="3.40.462.20">
    <property type="match status" value="1"/>
</dbReference>
<dbReference type="InterPro" id="IPR016169">
    <property type="entry name" value="FAD-bd_PCMH_sub2"/>
</dbReference>
<dbReference type="InterPro" id="IPR050416">
    <property type="entry name" value="FAD-linked_Oxidoreductase"/>
</dbReference>
<dbReference type="Proteomes" id="UP000059188">
    <property type="component" value="Unassembled WGS sequence"/>
</dbReference>
<dbReference type="Pfam" id="PF01565">
    <property type="entry name" value="FAD_binding_4"/>
    <property type="match status" value="1"/>
</dbReference>
<dbReference type="InterPro" id="IPR036318">
    <property type="entry name" value="FAD-bd_PCMH-like_sf"/>
</dbReference>
<comment type="cofactor">
    <cofactor evidence="1">
        <name>FAD</name>
        <dbReference type="ChEBI" id="CHEBI:57692"/>
    </cofactor>
</comment>
<organism evidence="8 9">
    <name type="scientific">Thanatephorus cucumeris (strain AG1-IB / isolate 7/3/14)</name>
    <name type="common">Lettuce bottom rot fungus</name>
    <name type="synonym">Rhizoctonia solani</name>
    <dbReference type="NCBI Taxonomy" id="1108050"/>
    <lineage>
        <taxon>Eukaryota</taxon>
        <taxon>Fungi</taxon>
        <taxon>Dikarya</taxon>
        <taxon>Basidiomycota</taxon>
        <taxon>Agaricomycotina</taxon>
        <taxon>Agaricomycetes</taxon>
        <taxon>Cantharellales</taxon>
        <taxon>Ceratobasidiaceae</taxon>
        <taxon>Rhizoctonia</taxon>
        <taxon>Rhizoctonia solani AG-1</taxon>
    </lineage>
</organism>
<dbReference type="PANTHER" id="PTHR42973">
    <property type="entry name" value="BINDING OXIDOREDUCTASE, PUTATIVE (AFU_ORTHOLOGUE AFUA_1G17690)-RELATED"/>
    <property type="match status" value="1"/>
</dbReference>
<comment type="similarity">
    <text evidence="2">Belongs to the oxygen-dependent FAD-linked oxidoreductase family.</text>
</comment>
<reference evidence="8 9" key="1">
    <citation type="submission" date="2014-11" db="EMBL/GenBank/DDBJ databases">
        <authorList>
            <person name="Wibberg Daniel"/>
        </authorList>
    </citation>
    <scope>NUCLEOTIDE SEQUENCE [LARGE SCALE GENOMIC DNA]</scope>
    <source>
        <strain evidence="8">Rhizoctonia solani AG1-IB 7/3/14</strain>
    </source>
</reference>
<dbReference type="InterPro" id="IPR012951">
    <property type="entry name" value="BBE"/>
</dbReference>
<dbReference type="InterPro" id="IPR006093">
    <property type="entry name" value="Oxy_OxRdtase_FAD_BS"/>
</dbReference>
<dbReference type="InterPro" id="IPR016166">
    <property type="entry name" value="FAD-bd_PCMH"/>
</dbReference>
<evidence type="ECO:0000256" key="6">
    <source>
        <dbReference type="SAM" id="SignalP"/>
    </source>
</evidence>
<dbReference type="OrthoDB" id="407275at2759"/>
<evidence type="ECO:0000256" key="1">
    <source>
        <dbReference type="ARBA" id="ARBA00001974"/>
    </source>
</evidence>
<dbReference type="GO" id="GO:0071949">
    <property type="term" value="F:FAD binding"/>
    <property type="evidence" value="ECO:0007669"/>
    <property type="project" value="InterPro"/>
</dbReference>
<proteinExistence type="inferred from homology"/>
<keyword evidence="4" id="KW-0274">FAD</keyword>
<evidence type="ECO:0000256" key="2">
    <source>
        <dbReference type="ARBA" id="ARBA00005466"/>
    </source>
</evidence>
<dbReference type="Pfam" id="PF08031">
    <property type="entry name" value="BBE"/>
    <property type="match status" value="1"/>
</dbReference>
<sequence length="486" mass="52800">MAHGYKILFSTLAFSVVAARGQDLADCLQRGSTNDTIVLPSAPNYEAAAHDTFNQRLLYSPAAVVYPGTAQDVQRYMRCAAASGIAVTARSGGHSYASYDIGGTDGALVVDLSNMTSVVVHDDGTAYVQTGNRLADLAQKLWDQGQRSIPHGFVGSVGTGGHISFGGMGAWSRLHGLAHDRVIGAEVVLANGTLTTVSQTDHPDLFWAIRGAAPSFGVVTQWIVATLPTTPDVVTYTISYDVLPSSQLSQIYQRWQDTVASAPDEFWFAARVTRDTNVGGNPILQLRGVYFGTHDSFKAYTSNWTSLFSPGNMVSQAHDWYGGIIEPVVSTSSPLRLNLFAKSLMTNAPIAPDRWDNIWDYALSTGVNTSVSWWFEAVSYGGEISRQGADATAFANRNALFSYQWWAYAPANATLPSDAIPLLDGMLDALEPNPTEAYTNYVDPTLSPDEWKQQYYGAHYERLTTIKSAVDPNNVFRFGQSIELAE</sequence>
<evidence type="ECO:0000256" key="4">
    <source>
        <dbReference type="ARBA" id="ARBA00022827"/>
    </source>
</evidence>
<evidence type="ECO:0000313" key="9">
    <source>
        <dbReference type="Proteomes" id="UP000059188"/>
    </source>
</evidence>
<keyword evidence="6" id="KW-0732">Signal</keyword>
<evidence type="ECO:0000313" key="8">
    <source>
        <dbReference type="EMBL" id="CEL52988.1"/>
    </source>
</evidence>
<accession>A0A0B7F9V8</accession>
<keyword evidence="5" id="KW-0560">Oxidoreductase</keyword>
<dbReference type="InterPro" id="IPR006094">
    <property type="entry name" value="Oxid_FAD_bind_N"/>
</dbReference>
<protein>
    <recommendedName>
        <fullName evidence="7">FAD-binding PCMH-type domain-containing protein</fullName>
    </recommendedName>
</protein>
<feature type="chain" id="PRO_5002114047" description="FAD-binding PCMH-type domain-containing protein" evidence="6">
    <location>
        <begin position="22"/>
        <end position="486"/>
    </location>
</feature>
<evidence type="ECO:0000256" key="3">
    <source>
        <dbReference type="ARBA" id="ARBA00022630"/>
    </source>
</evidence>
<feature type="domain" description="FAD-binding PCMH-type" evidence="7">
    <location>
        <begin position="57"/>
        <end position="229"/>
    </location>
</feature>
<name>A0A0B7F9V8_THACB</name>
<keyword evidence="9" id="KW-1185">Reference proteome</keyword>
<dbReference type="Gene3D" id="3.30.465.10">
    <property type="match status" value="1"/>
</dbReference>
<dbReference type="AlphaFoldDB" id="A0A0B7F9V8"/>